<accession>A0A0W0R615</accession>
<dbReference type="Pfam" id="PF06744">
    <property type="entry name" value="IcmF_C"/>
    <property type="match status" value="1"/>
</dbReference>
<evidence type="ECO:0000259" key="3">
    <source>
        <dbReference type="Pfam" id="PF14331"/>
    </source>
</evidence>
<dbReference type="Pfam" id="PF21070">
    <property type="entry name" value="IcmF_helical"/>
    <property type="match status" value="1"/>
</dbReference>
<evidence type="ECO:0000259" key="1">
    <source>
        <dbReference type="Pfam" id="PF06744"/>
    </source>
</evidence>
<protein>
    <submittedName>
        <fullName evidence="5">IcmF</fullName>
    </submittedName>
</protein>
<dbReference type="PANTHER" id="PTHR36153:SF1">
    <property type="entry name" value="TYPE VI SECRETION SYSTEM COMPONENT TSSM1"/>
    <property type="match status" value="1"/>
</dbReference>
<dbReference type="RefSeq" id="WP_058462196.1">
    <property type="nucleotide sequence ID" value="NZ_CAAAHS010000007.1"/>
</dbReference>
<keyword evidence="6" id="KW-1185">Reference proteome</keyword>
<feature type="domain" description="Type VI secretion system component TssM1 N-terminal" evidence="3">
    <location>
        <begin position="80"/>
        <end position="295"/>
    </location>
</feature>
<proteinExistence type="predicted"/>
<dbReference type="EMBL" id="LNKA01000001">
    <property type="protein sequence ID" value="KTC66527.1"/>
    <property type="molecule type" value="Genomic_DNA"/>
</dbReference>
<dbReference type="InterPro" id="IPR053156">
    <property type="entry name" value="T6SS_TssM-like"/>
</dbReference>
<evidence type="ECO:0000313" key="5">
    <source>
        <dbReference type="EMBL" id="KTC66527.1"/>
    </source>
</evidence>
<name>A0A0W0R615_9GAMM</name>
<sequence>MDKSLVALCDALKKIVWKLKPQHNALSFLLLIGKDKQGKSTLLRQSHFQHFSVDAEKQSDVYYNQHGVIVELDDSWLNESKHLLQHTLKQLNRCHRNLLISGIILCVDISEFVDLDPPMLAEINKSHIQILQRFGSALGYRVDAGIIFTKMDCLAGFSEFFQNEHDTDLSKPLGFSIHSNPQKKFIEVFRFQFDQLIEMLGQQVIHKMHPARSSVKRTLIREFPLQLASLRLAIQTLLQGISPRAFQLDAIYFTSAEQGGVSVDRLNKKIKHEYALSVQDKFPQAVNYRAYFIEGALLAFQAQTKRLPPRITQTQKLIAGTLAASLMGITGWVIYQHVKSSNLLDEASKELLMYEAYISQKNTGAPALYHLSKASDSLKKIKSNTFSLPTLQDLKVRVQINAKNNLTGSFVPQLLDEVEQVMIDSRQTQSARYQALKVYLMLGNTQRFNQEDVLHWFDNHWRNETPENKQKKLTLLHQIIQTPFKPVPINQQVVNDIRNYLNALPPSYLYYSLAKGSFPEGRTSLSIDGFDLSENEIPIYFTKAGFKQILAKLPAISAQLQKEDWILGRDNSPNLEEIIKQAYCYEYVAWWQNFMHRSNPMHFQDYQQARSFAQQLHKSNSINKLVTFIQQQTSPDLENDSSIFNQEIASKFTAISLLSNSSVRELGININELDKFLTTLSLVNDHGKTAFTLTKARFEGDTLTNPLSTLYARAQQLPEPVSLWMKQIADDTWFILINDSRTYINQQWQETVFQEYQNHIAKRYPFEVNQTQEVALNDFDHFFGSHGTFTNFFDFYIRPFLDTSRAQWQSKEVNNYILPISAETLNELMRVNVITNMFFPNHSDISKIEFTLQKVSLDPVVGSLELSIGNSRLYDDQSTESFTQFSWPQQGAKLALNSIEGNHYELEESGAWALFKMLQKVNVLVDEHDSSSLQILFEVNGNSGRYVLKTQNQINPFIPGILNGFFLNETIV</sequence>
<dbReference type="PATRIC" id="fig|45056.6.peg.1227"/>
<evidence type="ECO:0000313" key="6">
    <source>
        <dbReference type="Proteomes" id="UP000054859"/>
    </source>
</evidence>
<dbReference type="OrthoDB" id="9758229at2"/>
<dbReference type="STRING" id="45056.Lade_1185"/>
<feature type="domain" description="IcmF-related" evidence="2">
    <location>
        <begin position="403"/>
        <end position="633"/>
    </location>
</feature>
<comment type="caution">
    <text evidence="5">The sequence shown here is derived from an EMBL/GenBank/DDBJ whole genome shotgun (WGS) entry which is preliminary data.</text>
</comment>
<dbReference type="PANTHER" id="PTHR36153">
    <property type="entry name" value="INNER MEMBRANE PROTEIN-RELATED"/>
    <property type="match status" value="1"/>
</dbReference>
<feature type="domain" description="Type VI secretion system component TssM1 helical" evidence="4">
    <location>
        <begin position="744"/>
        <end position="841"/>
    </location>
</feature>
<dbReference type="Pfam" id="PF06761">
    <property type="entry name" value="IcmF-related"/>
    <property type="match status" value="1"/>
</dbReference>
<reference evidence="5 6" key="1">
    <citation type="submission" date="2015-11" db="EMBL/GenBank/DDBJ databases">
        <title>Identification of large and diverse effector repertoires of 38 Legionella species.</title>
        <authorList>
            <person name="Burstein D."/>
            <person name="Amaro F."/>
            <person name="Zusman T."/>
            <person name="Lifshitz Z."/>
            <person name="Cohen O."/>
            <person name="Gilbert J.A."/>
            <person name="Pupko T."/>
            <person name="Shuman H.A."/>
            <person name="Segal G."/>
        </authorList>
    </citation>
    <scope>NUCLEOTIDE SEQUENCE [LARGE SCALE GENOMIC DNA]</scope>
    <source>
        <strain evidence="5 6">1762-AUS-E</strain>
    </source>
</reference>
<feature type="domain" description="Type VI secretion system IcmF C-terminal" evidence="1">
    <location>
        <begin position="850"/>
        <end position="951"/>
    </location>
</feature>
<dbReference type="NCBIfam" id="NF038226">
    <property type="entry name" value="IcmF_IVB"/>
    <property type="match status" value="1"/>
</dbReference>
<dbReference type="AlphaFoldDB" id="A0A0W0R615"/>
<dbReference type="Proteomes" id="UP000054859">
    <property type="component" value="Unassembled WGS sequence"/>
</dbReference>
<evidence type="ECO:0000259" key="2">
    <source>
        <dbReference type="Pfam" id="PF06761"/>
    </source>
</evidence>
<dbReference type="InterPro" id="IPR025743">
    <property type="entry name" value="TssM1_N"/>
</dbReference>
<dbReference type="InterPro" id="IPR048677">
    <property type="entry name" value="TssM1_hel"/>
</dbReference>
<dbReference type="InterPro" id="IPR010623">
    <property type="entry name" value="IcmF_C"/>
</dbReference>
<dbReference type="Pfam" id="PF14331">
    <property type="entry name" value="IcmF-related_N"/>
    <property type="match status" value="1"/>
</dbReference>
<gene>
    <name evidence="5" type="ORF">Lade_1185</name>
</gene>
<dbReference type="InterPro" id="IPR009612">
    <property type="entry name" value="IcmF-rel"/>
</dbReference>
<organism evidence="5 6">
    <name type="scientific">Legionella adelaidensis</name>
    <dbReference type="NCBI Taxonomy" id="45056"/>
    <lineage>
        <taxon>Bacteria</taxon>
        <taxon>Pseudomonadati</taxon>
        <taxon>Pseudomonadota</taxon>
        <taxon>Gammaproteobacteria</taxon>
        <taxon>Legionellales</taxon>
        <taxon>Legionellaceae</taxon>
        <taxon>Legionella</taxon>
    </lineage>
</organism>
<evidence type="ECO:0000259" key="4">
    <source>
        <dbReference type="Pfam" id="PF21070"/>
    </source>
</evidence>